<evidence type="ECO:0000313" key="2">
    <source>
        <dbReference type="Proteomes" id="UP000054928"/>
    </source>
</evidence>
<sequence length="61" mass="6729">MEGVSCVFHSNFDLHELVLRQPIVRYTGCIIRNIVSGPRTALPGVGSCHECYDVKEAIIIA</sequence>
<name>A0A0N7L7N9_PLAHL</name>
<dbReference type="GeneID" id="36399809"/>
<dbReference type="RefSeq" id="XP_024583972.1">
    <property type="nucleotide sequence ID" value="XM_024718588.1"/>
</dbReference>
<accession>A0A0N7L7N9</accession>
<proteinExistence type="predicted"/>
<keyword evidence="2" id="KW-1185">Reference proteome</keyword>
<dbReference type="AlphaFoldDB" id="A0A0N7L7N9"/>
<evidence type="ECO:0000313" key="1">
    <source>
        <dbReference type="EMBL" id="CEG47603.1"/>
    </source>
</evidence>
<dbReference type="EMBL" id="CCYD01002664">
    <property type="protein sequence ID" value="CEG47603.1"/>
    <property type="molecule type" value="Genomic_DNA"/>
</dbReference>
<dbReference type="Proteomes" id="UP000054928">
    <property type="component" value="Unassembled WGS sequence"/>
</dbReference>
<organism evidence="1 2">
    <name type="scientific">Plasmopara halstedii</name>
    <name type="common">Downy mildew of sunflower</name>
    <dbReference type="NCBI Taxonomy" id="4781"/>
    <lineage>
        <taxon>Eukaryota</taxon>
        <taxon>Sar</taxon>
        <taxon>Stramenopiles</taxon>
        <taxon>Oomycota</taxon>
        <taxon>Peronosporomycetes</taxon>
        <taxon>Peronosporales</taxon>
        <taxon>Peronosporaceae</taxon>
        <taxon>Plasmopara</taxon>
    </lineage>
</organism>
<reference evidence="2" key="1">
    <citation type="submission" date="2014-09" db="EMBL/GenBank/DDBJ databases">
        <authorList>
            <person name="Sharma Rahul"/>
            <person name="Thines Marco"/>
        </authorList>
    </citation>
    <scope>NUCLEOTIDE SEQUENCE [LARGE SCALE GENOMIC DNA]</scope>
</reference>
<protein>
    <submittedName>
        <fullName evidence="1">Uncharacterized protein</fullName>
    </submittedName>
</protein>